<dbReference type="AlphaFoldDB" id="W5Y0M4"/>
<sequence length="260" mass="27546">MAAALMVATAVPAHALTIAPDSVPQRSEMAVVYDDGTEVDSANAHQPREAMSLAKLYLGHWVLHHGAPEDQALVENMIRFSDDGVATTRDRKYPQAIPETISAFGLGETSYNGYWGDTTTSVSDVARFLQAIRNDAASQPIINGMSTAHPLAADGYVQNYGTSQIKGVQGTKYGWSDDRSVNGTASIGPDYTIAIITFGTAADATSDALGAVTDDSQTAASQLKDKLRCHMDQGSSSVLDQVLNDQTPVPQQVVDAILAC</sequence>
<feature type="signal peptide" evidence="1">
    <location>
        <begin position="1"/>
        <end position="15"/>
    </location>
</feature>
<dbReference type="STRING" id="1224164.B843_06935"/>
<gene>
    <name evidence="2" type="ORF">B843_06935</name>
</gene>
<dbReference type="InterPro" id="IPR012338">
    <property type="entry name" value="Beta-lactam/transpept-like"/>
</dbReference>
<proteinExistence type="predicted"/>
<dbReference type="Proteomes" id="UP000019222">
    <property type="component" value="Chromosome"/>
</dbReference>
<evidence type="ECO:0008006" key="4">
    <source>
        <dbReference type="Google" id="ProtNLM"/>
    </source>
</evidence>
<evidence type="ECO:0000313" key="3">
    <source>
        <dbReference type="Proteomes" id="UP000019222"/>
    </source>
</evidence>
<dbReference type="HOGENOM" id="CLU_058592_1_1_11"/>
<dbReference type="SUPFAM" id="SSF56601">
    <property type="entry name" value="beta-lactamase/transpeptidase-like"/>
    <property type="match status" value="1"/>
</dbReference>
<dbReference type="Gene3D" id="3.40.710.10">
    <property type="entry name" value="DD-peptidase/beta-lactamase superfamily"/>
    <property type="match status" value="1"/>
</dbReference>
<accession>W5Y0M4</accession>
<evidence type="ECO:0000256" key="1">
    <source>
        <dbReference type="SAM" id="SignalP"/>
    </source>
</evidence>
<protein>
    <recommendedName>
        <fullName evidence="4">Lipoprotein</fullName>
    </recommendedName>
</protein>
<dbReference type="KEGG" id="cvt:B843_06935"/>
<evidence type="ECO:0000313" key="2">
    <source>
        <dbReference type="EMBL" id="AHI22772.1"/>
    </source>
</evidence>
<organism evidence="2 3">
    <name type="scientific">Corynebacterium vitaeruminis DSM 20294</name>
    <dbReference type="NCBI Taxonomy" id="1224164"/>
    <lineage>
        <taxon>Bacteria</taxon>
        <taxon>Bacillati</taxon>
        <taxon>Actinomycetota</taxon>
        <taxon>Actinomycetes</taxon>
        <taxon>Mycobacteriales</taxon>
        <taxon>Corynebacteriaceae</taxon>
        <taxon>Corynebacterium</taxon>
    </lineage>
</organism>
<name>W5Y0M4_9CORY</name>
<keyword evidence="3" id="KW-1185">Reference proteome</keyword>
<dbReference type="PATRIC" id="fig|1224164.3.peg.1389"/>
<reference evidence="2 3" key="1">
    <citation type="submission" date="2013-02" db="EMBL/GenBank/DDBJ databases">
        <title>The complete genome sequence of Corynebacterium vitaeruminis DSM 20294.</title>
        <authorList>
            <person name="Ruckert C."/>
            <person name="Albersmeier A."/>
            <person name="Kalinowski J."/>
        </authorList>
    </citation>
    <scope>NUCLEOTIDE SEQUENCE [LARGE SCALE GENOMIC DNA]</scope>
    <source>
        <strain evidence="3">ATCC 10234</strain>
    </source>
</reference>
<feature type="chain" id="PRO_5004874308" description="Lipoprotein" evidence="1">
    <location>
        <begin position="16"/>
        <end position="260"/>
    </location>
</feature>
<keyword evidence="1" id="KW-0732">Signal</keyword>
<dbReference type="EMBL" id="CP004353">
    <property type="protein sequence ID" value="AHI22772.1"/>
    <property type="molecule type" value="Genomic_DNA"/>
</dbReference>
<dbReference type="eggNOG" id="COG1686">
    <property type="taxonomic scope" value="Bacteria"/>
</dbReference>